<protein>
    <submittedName>
        <fullName evidence="3">Uncharacterized protein</fullName>
    </submittedName>
</protein>
<dbReference type="WBParaSite" id="Csp11.Scaffold629.g13968.t1">
    <property type="protein sequence ID" value="Csp11.Scaffold629.g13968.t1"/>
    <property type="gene ID" value="Csp11.Scaffold629.g13968"/>
</dbReference>
<feature type="region of interest" description="Disordered" evidence="1">
    <location>
        <begin position="1"/>
        <end position="20"/>
    </location>
</feature>
<evidence type="ECO:0000256" key="1">
    <source>
        <dbReference type="SAM" id="MobiDB-lite"/>
    </source>
</evidence>
<name>A0A1I7U1Q5_9PELO</name>
<feature type="region of interest" description="Disordered" evidence="1">
    <location>
        <begin position="119"/>
        <end position="139"/>
    </location>
</feature>
<evidence type="ECO:0000313" key="2">
    <source>
        <dbReference type="Proteomes" id="UP000095282"/>
    </source>
</evidence>
<evidence type="ECO:0000313" key="3">
    <source>
        <dbReference type="WBParaSite" id="Csp11.Scaffold629.g13968.t1"/>
    </source>
</evidence>
<keyword evidence="2" id="KW-1185">Reference proteome</keyword>
<reference evidence="3" key="1">
    <citation type="submission" date="2016-11" db="UniProtKB">
        <authorList>
            <consortium name="WormBaseParasite"/>
        </authorList>
    </citation>
    <scope>IDENTIFICATION</scope>
</reference>
<dbReference type="AlphaFoldDB" id="A0A1I7U1Q5"/>
<proteinExistence type="predicted"/>
<organism evidence="2 3">
    <name type="scientific">Caenorhabditis tropicalis</name>
    <dbReference type="NCBI Taxonomy" id="1561998"/>
    <lineage>
        <taxon>Eukaryota</taxon>
        <taxon>Metazoa</taxon>
        <taxon>Ecdysozoa</taxon>
        <taxon>Nematoda</taxon>
        <taxon>Chromadorea</taxon>
        <taxon>Rhabditida</taxon>
        <taxon>Rhabditina</taxon>
        <taxon>Rhabditomorpha</taxon>
        <taxon>Rhabditoidea</taxon>
        <taxon>Rhabditidae</taxon>
        <taxon>Peloderinae</taxon>
        <taxon>Caenorhabditis</taxon>
    </lineage>
</organism>
<sequence>MLSLDSLGRHDDSKKRSIPPFLPYSGGIPLKEKNKKIEENRKLIEDKEKISTELQEAKLKLTEAMGELKQERLKTSIVTTVNMALVKERIERNEEVRNLEERMEQMKVEQMEEMDQMKLEMTPDPSVPTGFWWNTTTKK</sequence>
<dbReference type="Proteomes" id="UP000095282">
    <property type="component" value="Unplaced"/>
</dbReference>
<accession>A0A1I7U1Q5</accession>